<proteinExistence type="predicted"/>
<dbReference type="Pfam" id="PF10135">
    <property type="entry name" value="Rod-binding"/>
    <property type="match status" value="1"/>
</dbReference>
<name>A0A1V4AV48_9BACT</name>
<organism evidence="2 3">
    <name type="scientific">Candidatus Brocadia carolinensis</name>
    <dbReference type="NCBI Taxonomy" id="1004156"/>
    <lineage>
        <taxon>Bacteria</taxon>
        <taxon>Pseudomonadati</taxon>
        <taxon>Planctomycetota</taxon>
        <taxon>Candidatus Brocadiia</taxon>
        <taxon>Candidatus Brocadiales</taxon>
        <taxon>Candidatus Brocadiaceae</taxon>
        <taxon>Candidatus Brocadia</taxon>
    </lineage>
</organism>
<dbReference type="AlphaFoldDB" id="A0A1V4AV48"/>
<evidence type="ECO:0000313" key="3">
    <source>
        <dbReference type="Proteomes" id="UP000189681"/>
    </source>
</evidence>
<protein>
    <recommendedName>
        <fullName evidence="1">Flagellar protein FlgJ N-terminal domain-containing protein</fullName>
    </recommendedName>
</protein>
<accession>A0A1V4AV48</accession>
<feature type="domain" description="Flagellar protein FlgJ N-terminal" evidence="1">
    <location>
        <begin position="55"/>
        <end position="103"/>
    </location>
</feature>
<dbReference type="STRING" id="1004156.AYP45_06045"/>
<dbReference type="InterPro" id="IPR019301">
    <property type="entry name" value="Flagellar_prot_FlgJ_N"/>
</dbReference>
<reference evidence="2 3" key="1">
    <citation type="journal article" date="2017" name="Water Res.">
        <title>Discovery and metagenomic analysis of an anammox bacterial enrichment related to Candidatus "Brocadia caroliniensis" in a full-scale glycerol-fed nitritation-denitritation separate centrate treatment process.</title>
        <authorList>
            <person name="Park H."/>
            <person name="Brotto A.C."/>
            <person name="van Loosdrecht M.C."/>
            <person name="Chandran K."/>
        </authorList>
    </citation>
    <scope>NUCLEOTIDE SEQUENCE [LARGE SCALE GENOMIC DNA]</scope>
    <source>
        <strain evidence="2">26THWARD</strain>
    </source>
</reference>
<evidence type="ECO:0000259" key="1">
    <source>
        <dbReference type="Pfam" id="PF10135"/>
    </source>
</evidence>
<comment type="caution">
    <text evidence="2">The sequence shown here is derived from an EMBL/GenBank/DDBJ whole genome shotgun (WGS) entry which is preliminary data.</text>
</comment>
<dbReference type="EMBL" id="AYTS01000053">
    <property type="protein sequence ID" value="OOP56980.1"/>
    <property type="molecule type" value="Genomic_DNA"/>
</dbReference>
<sequence length="150" mass="16517">MENCSSVNSLLLSQPSCVEAIKSLNQQKDTKTDDLALKKASQDFESILINFVISSMWKTIEKSDLSGENDGGMETYTGIMHTTLSQDIAAKGGLGVASVIYEQLIRNRELNEGTLSTVKSNNYPQEFIEKVSDKPLLNVKEKGTRGVKQL</sequence>
<gene>
    <name evidence="2" type="ORF">AYP45_06045</name>
</gene>
<evidence type="ECO:0000313" key="2">
    <source>
        <dbReference type="EMBL" id="OOP56980.1"/>
    </source>
</evidence>
<dbReference type="Proteomes" id="UP000189681">
    <property type="component" value="Unassembled WGS sequence"/>
</dbReference>